<keyword evidence="3" id="KW-1185">Reference proteome</keyword>
<feature type="compositionally biased region" description="Polar residues" evidence="1">
    <location>
        <begin position="717"/>
        <end position="731"/>
    </location>
</feature>
<dbReference type="AlphaFoldDB" id="A0A135T328"/>
<feature type="compositionally biased region" description="Polar residues" evidence="1">
    <location>
        <begin position="699"/>
        <end position="708"/>
    </location>
</feature>
<accession>A0A135T328</accession>
<dbReference type="InterPro" id="IPR043129">
    <property type="entry name" value="ATPase_NBD"/>
</dbReference>
<organism evidence="2 3">
    <name type="scientific">Colletotrichum nymphaeae SA-01</name>
    <dbReference type="NCBI Taxonomy" id="1460502"/>
    <lineage>
        <taxon>Eukaryota</taxon>
        <taxon>Fungi</taxon>
        <taxon>Dikarya</taxon>
        <taxon>Ascomycota</taxon>
        <taxon>Pezizomycotina</taxon>
        <taxon>Sordariomycetes</taxon>
        <taxon>Hypocreomycetidae</taxon>
        <taxon>Glomerellales</taxon>
        <taxon>Glomerellaceae</taxon>
        <taxon>Colletotrichum</taxon>
        <taxon>Colletotrichum acutatum species complex</taxon>
    </lineage>
</organism>
<dbReference type="SUPFAM" id="SSF53067">
    <property type="entry name" value="Actin-like ATPase domain"/>
    <property type="match status" value="1"/>
</dbReference>
<evidence type="ECO:0000256" key="1">
    <source>
        <dbReference type="SAM" id="MobiDB-lite"/>
    </source>
</evidence>
<feature type="region of interest" description="Disordered" evidence="1">
    <location>
        <begin position="611"/>
        <end position="665"/>
    </location>
</feature>
<name>A0A135T328_9PEZI</name>
<dbReference type="OrthoDB" id="3819888at2759"/>
<feature type="compositionally biased region" description="Basic and acidic residues" evidence="1">
    <location>
        <begin position="611"/>
        <end position="620"/>
    </location>
</feature>
<comment type="caution">
    <text evidence="2">The sequence shown here is derived from an EMBL/GenBank/DDBJ whole genome shotgun (WGS) entry which is preliminary data.</text>
</comment>
<reference evidence="2 3" key="1">
    <citation type="submission" date="2014-02" db="EMBL/GenBank/DDBJ databases">
        <title>The genome sequence of Colletotrichum nymphaeae SA-01.</title>
        <authorList>
            <person name="Baroncelli R."/>
            <person name="Thon M.R."/>
        </authorList>
    </citation>
    <scope>NUCLEOTIDE SEQUENCE [LARGE SCALE GENOMIC DNA]</scope>
    <source>
        <strain evidence="2 3">SA-01</strain>
    </source>
</reference>
<gene>
    <name evidence="2" type="ORF">CNYM01_03824</name>
</gene>
<dbReference type="EMBL" id="JEMN01001251">
    <property type="protein sequence ID" value="KXH42517.1"/>
    <property type="molecule type" value="Genomic_DNA"/>
</dbReference>
<dbReference type="Gene3D" id="3.90.640.10">
    <property type="entry name" value="Actin, Chain A, domain 4"/>
    <property type="match status" value="1"/>
</dbReference>
<proteinExistence type="predicted"/>
<feature type="compositionally biased region" description="Acidic residues" evidence="1">
    <location>
        <begin position="734"/>
        <end position="743"/>
    </location>
</feature>
<dbReference type="Proteomes" id="UP000070054">
    <property type="component" value="Unassembled WGS sequence"/>
</dbReference>
<feature type="region of interest" description="Disordered" evidence="1">
    <location>
        <begin position="678"/>
        <end position="743"/>
    </location>
</feature>
<protein>
    <submittedName>
        <fullName evidence="2">Uncharacterized protein</fullName>
    </submittedName>
</protein>
<sequence>MESPEIHSAILGWDWGSTAIRVSLLAFQGRERILQDIFNTESHPGHDERYQKGAFSSALYLDGKGDVYLGERMDDSRIPTPSKELFSSNSAAINSFKAINKNLNRGGSRSSQKLIREGMDAIARAVLQQVQSHCQGGDMHGRVLSEVKILRVGLSYPAFWGHEERTFYEDIIRRVMPEFPDIFTTDTDVDFHVESLASAHNLFWNQRLHNKILQISDKPALLVFLDFGGYTLNGCMFTVVQGKKQVFSYYRVGDTFCTNGGTQLWEQAFGKFAIEYCEKRLKSKLPPRQRTRLFQDFHLQIKKFSSDEIKEMSLHVTDPQNARKSLTVYLSEEEAEGCFWDGLKRPIELAKKKIAEAATLSNRVRVVVSGGSGKSSMVQAHVWEACKKAEIDDPFFFHEKAGDKDSWNISKGAAIATATTMTGLEFMERGAVFGIQVGYLKNHDGSAWKRKQSAIAKPTIFWQEEIQVTADATKSYPFTTWCSGQNWLKIVCDPFLQVSERREDLTASLSYDILELPPPKRGYWRFTHSIVYDGDAMILSLHRDYLGSNKKAPTVMESETPFSCPMYFENSSNCFLLDTDVDDGGRGLRLSEEGTLTSCTVDSVKEQLRGLKNNTRDHCPPRKRQIQVSETSPRTKRRQPGWKPTGHLPPFRPPSAASCDSSQGQNERVLGAQISVVGNTHDSGSDSDYEPISHPGTPPTRSMKTRSGSLRERGEHTQSSVESGTEYSQAPSEYDSDDVNLAS</sequence>
<evidence type="ECO:0000313" key="3">
    <source>
        <dbReference type="Proteomes" id="UP000070054"/>
    </source>
</evidence>
<dbReference type="Gene3D" id="3.30.420.40">
    <property type="match status" value="2"/>
</dbReference>
<evidence type="ECO:0000313" key="2">
    <source>
        <dbReference type="EMBL" id="KXH42517.1"/>
    </source>
</evidence>